<dbReference type="Proteomes" id="UP000276133">
    <property type="component" value="Unassembled WGS sequence"/>
</dbReference>
<evidence type="ECO:0000313" key="2">
    <source>
        <dbReference type="Proteomes" id="UP000276133"/>
    </source>
</evidence>
<comment type="caution">
    <text evidence="1">The sequence shown here is derived from an EMBL/GenBank/DDBJ whole genome shotgun (WGS) entry which is preliminary data.</text>
</comment>
<keyword evidence="2" id="KW-1185">Reference proteome</keyword>
<sequence>MRIAPPVQYNILFNTKRTAVFLRSCPKAIDDDDADFLDEFDKVDEDSKKKKWMIQTNMSLIRLKVQSIGMKINFNEKPGSTSYAKRNIDNFDMSMLNLIVQ</sequence>
<organism evidence="1 2">
    <name type="scientific">Brachionus plicatilis</name>
    <name type="common">Marine rotifer</name>
    <name type="synonym">Brachionus muelleri</name>
    <dbReference type="NCBI Taxonomy" id="10195"/>
    <lineage>
        <taxon>Eukaryota</taxon>
        <taxon>Metazoa</taxon>
        <taxon>Spiralia</taxon>
        <taxon>Gnathifera</taxon>
        <taxon>Rotifera</taxon>
        <taxon>Eurotatoria</taxon>
        <taxon>Monogononta</taxon>
        <taxon>Pseudotrocha</taxon>
        <taxon>Ploima</taxon>
        <taxon>Brachionidae</taxon>
        <taxon>Brachionus</taxon>
    </lineage>
</organism>
<dbReference type="EMBL" id="REGN01000366">
    <property type="protein sequence ID" value="RNA42455.1"/>
    <property type="molecule type" value="Genomic_DNA"/>
</dbReference>
<accession>A0A3M7T3D1</accession>
<proteinExistence type="predicted"/>
<dbReference type="AlphaFoldDB" id="A0A3M7T3D1"/>
<gene>
    <name evidence="1" type="ORF">BpHYR1_052329</name>
</gene>
<evidence type="ECO:0000313" key="1">
    <source>
        <dbReference type="EMBL" id="RNA42455.1"/>
    </source>
</evidence>
<name>A0A3M7T3D1_BRAPC</name>
<reference evidence="1 2" key="1">
    <citation type="journal article" date="2018" name="Sci. Rep.">
        <title>Genomic signatures of local adaptation to the degree of environmental predictability in rotifers.</title>
        <authorList>
            <person name="Franch-Gras L."/>
            <person name="Hahn C."/>
            <person name="Garcia-Roger E.M."/>
            <person name="Carmona M.J."/>
            <person name="Serra M."/>
            <person name="Gomez A."/>
        </authorList>
    </citation>
    <scope>NUCLEOTIDE SEQUENCE [LARGE SCALE GENOMIC DNA]</scope>
    <source>
        <strain evidence="1">HYR1</strain>
    </source>
</reference>
<protein>
    <submittedName>
        <fullName evidence="1">Uncharacterized protein</fullName>
    </submittedName>
</protein>